<proteinExistence type="predicted"/>
<sequence length="161" mass="17551">MITFPAGMEGPELPSGHVHYIISLFQPNAILKASPLVSSDDLTSRNGGSCLDFEVDIQFSPLHNCDLNADIYVLKATRRGVSHDKMCPTKKEKTKPPSLAKKVDRSFPEPPDLIPDEPSSVASSLFRLLGFLILNASACGEWCRHCDENDRVASASKTALP</sequence>
<feature type="compositionally biased region" description="Basic and acidic residues" evidence="1">
    <location>
        <begin position="84"/>
        <end position="107"/>
    </location>
</feature>
<accession>A0A9J6FUL7</accession>
<evidence type="ECO:0000313" key="2">
    <source>
        <dbReference type="EMBL" id="KAH9366475.1"/>
    </source>
</evidence>
<feature type="region of interest" description="Disordered" evidence="1">
    <location>
        <begin position="84"/>
        <end position="111"/>
    </location>
</feature>
<dbReference type="AlphaFoldDB" id="A0A9J6FUL7"/>
<keyword evidence="3" id="KW-1185">Reference proteome</keyword>
<reference evidence="2 3" key="1">
    <citation type="journal article" date="2020" name="Cell">
        <title>Large-Scale Comparative Analyses of Tick Genomes Elucidate Their Genetic Diversity and Vector Capacities.</title>
        <authorList>
            <consortium name="Tick Genome and Microbiome Consortium (TIGMIC)"/>
            <person name="Jia N."/>
            <person name="Wang J."/>
            <person name="Shi W."/>
            <person name="Du L."/>
            <person name="Sun Y."/>
            <person name="Zhan W."/>
            <person name="Jiang J.F."/>
            <person name="Wang Q."/>
            <person name="Zhang B."/>
            <person name="Ji P."/>
            <person name="Bell-Sakyi L."/>
            <person name="Cui X.M."/>
            <person name="Yuan T.T."/>
            <person name="Jiang B.G."/>
            <person name="Yang W.F."/>
            <person name="Lam T.T."/>
            <person name="Chang Q.C."/>
            <person name="Ding S.J."/>
            <person name="Wang X.J."/>
            <person name="Zhu J.G."/>
            <person name="Ruan X.D."/>
            <person name="Zhao L."/>
            <person name="Wei J.T."/>
            <person name="Ye R.Z."/>
            <person name="Que T.C."/>
            <person name="Du C.H."/>
            <person name="Zhou Y.H."/>
            <person name="Cheng J.X."/>
            <person name="Dai P.F."/>
            <person name="Guo W.B."/>
            <person name="Han X.H."/>
            <person name="Huang E.J."/>
            <person name="Li L.F."/>
            <person name="Wei W."/>
            <person name="Gao Y.C."/>
            <person name="Liu J.Z."/>
            <person name="Shao H.Z."/>
            <person name="Wang X."/>
            <person name="Wang C.C."/>
            <person name="Yang T.C."/>
            <person name="Huo Q.B."/>
            <person name="Li W."/>
            <person name="Chen H.Y."/>
            <person name="Chen S.E."/>
            <person name="Zhou L.G."/>
            <person name="Ni X.B."/>
            <person name="Tian J.H."/>
            <person name="Sheng Y."/>
            <person name="Liu T."/>
            <person name="Pan Y.S."/>
            <person name="Xia L.Y."/>
            <person name="Li J."/>
            <person name="Zhao F."/>
            <person name="Cao W.C."/>
        </authorList>
    </citation>
    <scope>NUCLEOTIDE SEQUENCE [LARGE SCALE GENOMIC DNA]</scope>
    <source>
        <strain evidence="2">HaeL-2018</strain>
    </source>
</reference>
<gene>
    <name evidence="2" type="ORF">HPB48_015269</name>
</gene>
<organism evidence="2 3">
    <name type="scientific">Haemaphysalis longicornis</name>
    <name type="common">Bush tick</name>
    <dbReference type="NCBI Taxonomy" id="44386"/>
    <lineage>
        <taxon>Eukaryota</taxon>
        <taxon>Metazoa</taxon>
        <taxon>Ecdysozoa</taxon>
        <taxon>Arthropoda</taxon>
        <taxon>Chelicerata</taxon>
        <taxon>Arachnida</taxon>
        <taxon>Acari</taxon>
        <taxon>Parasitiformes</taxon>
        <taxon>Ixodida</taxon>
        <taxon>Ixodoidea</taxon>
        <taxon>Ixodidae</taxon>
        <taxon>Haemaphysalinae</taxon>
        <taxon>Haemaphysalis</taxon>
    </lineage>
</organism>
<protein>
    <submittedName>
        <fullName evidence="2">Uncharacterized protein</fullName>
    </submittedName>
</protein>
<name>A0A9J6FUL7_HAELO</name>
<comment type="caution">
    <text evidence="2">The sequence shown here is derived from an EMBL/GenBank/DDBJ whole genome shotgun (WGS) entry which is preliminary data.</text>
</comment>
<dbReference type="EMBL" id="JABSTR010000004">
    <property type="protein sequence ID" value="KAH9366475.1"/>
    <property type="molecule type" value="Genomic_DNA"/>
</dbReference>
<dbReference type="VEuPathDB" id="VectorBase:HLOH_048010"/>
<evidence type="ECO:0000313" key="3">
    <source>
        <dbReference type="Proteomes" id="UP000821853"/>
    </source>
</evidence>
<dbReference type="Proteomes" id="UP000821853">
    <property type="component" value="Chromosome 2"/>
</dbReference>
<evidence type="ECO:0000256" key="1">
    <source>
        <dbReference type="SAM" id="MobiDB-lite"/>
    </source>
</evidence>